<keyword evidence="2" id="KW-1185">Reference proteome</keyword>
<dbReference type="EMBL" id="JBFXLR010000001">
    <property type="protein sequence ID" value="KAL2861425.1"/>
    <property type="molecule type" value="Genomic_DNA"/>
</dbReference>
<dbReference type="RefSeq" id="XP_070905515.1">
    <property type="nucleotide sequence ID" value="XM_071049222.1"/>
</dbReference>
<evidence type="ECO:0000313" key="2">
    <source>
        <dbReference type="Proteomes" id="UP001610444"/>
    </source>
</evidence>
<protein>
    <submittedName>
        <fullName evidence="1">Uncharacterized protein</fullName>
    </submittedName>
</protein>
<comment type="caution">
    <text evidence="1">The sequence shown here is derived from an EMBL/GenBank/DDBJ whole genome shotgun (WGS) entry which is preliminary data.</text>
</comment>
<dbReference type="GeneID" id="98164386"/>
<name>A0ABR4LA72_9EURO</name>
<dbReference type="Proteomes" id="UP001610444">
    <property type="component" value="Unassembled WGS sequence"/>
</dbReference>
<proteinExistence type="predicted"/>
<reference evidence="1 2" key="1">
    <citation type="submission" date="2024-07" db="EMBL/GenBank/DDBJ databases">
        <title>Section-level genome sequencing and comparative genomics of Aspergillus sections Usti and Cavernicolus.</title>
        <authorList>
            <consortium name="Lawrence Berkeley National Laboratory"/>
            <person name="Nybo J.L."/>
            <person name="Vesth T.C."/>
            <person name="Theobald S."/>
            <person name="Frisvad J.C."/>
            <person name="Larsen T.O."/>
            <person name="Kjaerboelling I."/>
            <person name="Rothschild-Mancinelli K."/>
            <person name="Lyhne E.K."/>
            <person name="Kogle M.E."/>
            <person name="Barry K."/>
            <person name="Clum A."/>
            <person name="Na H."/>
            <person name="Ledsgaard L."/>
            <person name="Lin J."/>
            <person name="Lipzen A."/>
            <person name="Kuo A."/>
            <person name="Riley R."/>
            <person name="Mondo S."/>
            <person name="LaButti K."/>
            <person name="Haridas S."/>
            <person name="Pangalinan J."/>
            <person name="Salamov A.A."/>
            <person name="Simmons B.A."/>
            <person name="Magnuson J.K."/>
            <person name="Chen J."/>
            <person name="Drula E."/>
            <person name="Henrissat B."/>
            <person name="Wiebenga A."/>
            <person name="Lubbers R.J."/>
            <person name="Gomes A.C."/>
            <person name="Macurrencykelacurrency M.R."/>
            <person name="Stajich J."/>
            <person name="Grigoriev I.V."/>
            <person name="Mortensen U.H."/>
            <person name="De vries R.P."/>
            <person name="Baker S.E."/>
            <person name="Andersen M.R."/>
        </authorList>
    </citation>
    <scope>NUCLEOTIDE SEQUENCE [LARGE SCALE GENOMIC DNA]</scope>
    <source>
        <strain evidence="1 2">CBS 756.74</strain>
    </source>
</reference>
<evidence type="ECO:0000313" key="1">
    <source>
        <dbReference type="EMBL" id="KAL2861425.1"/>
    </source>
</evidence>
<organism evidence="1 2">
    <name type="scientific">Aspergillus pseudodeflectus</name>
    <dbReference type="NCBI Taxonomy" id="176178"/>
    <lineage>
        <taxon>Eukaryota</taxon>
        <taxon>Fungi</taxon>
        <taxon>Dikarya</taxon>
        <taxon>Ascomycota</taxon>
        <taxon>Pezizomycotina</taxon>
        <taxon>Eurotiomycetes</taxon>
        <taxon>Eurotiomycetidae</taxon>
        <taxon>Eurotiales</taxon>
        <taxon>Aspergillaceae</taxon>
        <taxon>Aspergillus</taxon>
        <taxon>Aspergillus subgen. Nidulantes</taxon>
    </lineage>
</organism>
<sequence length="152" mass="17505">MHLLGMSFEMKLCALGAVKSPLLRIVPAKWSKNLLIVRISPQISKVDQSPYPHLEQRAKRFDLNINKRLKIEGTVISRYRNRGIMRGKCILNFIFYHHGKRNEIFNRSARLVSSIAAPSLRGSQQTEDSLFTPNEEAPRAVLFSFLTKKRVR</sequence>
<accession>A0ABR4LA72</accession>
<gene>
    <name evidence="1" type="ORF">BJX68DRAFT_4602</name>
</gene>